<evidence type="ECO:0000313" key="2">
    <source>
        <dbReference type="EMBL" id="ETI38124.1"/>
    </source>
</evidence>
<gene>
    <name evidence="2" type="ORF">F443_16063</name>
</gene>
<sequence>MSFLQTACSAIRMGQCQRFEPCDYASMESDAENDDGPSDYHDTSVDEEDILF</sequence>
<comment type="caution">
    <text evidence="2">The sequence shown here is derived from an EMBL/GenBank/DDBJ whole genome shotgun (WGS) entry which is preliminary data.</text>
</comment>
<dbReference type="HOGENOM" id="CLU_3091492_0_0_1"/>
<dbReference type="Proteomes" id="UP000018721">
    <property type="component" value="Unassembled WGS sequence"/>
</dbReference>
<protein>
    <submittedName>
        <fullName evidence="2">Uncharacterized protein</fullName>
    </submittedName>
</protein>
<reference evidence="2 3" key="1">
    <citation type="submission" date="2013-11" db="EMBL/GenBank/DDBJ databases">
        <title>The Genome Sequence of Phytophthora parasitica P1569.</title>
        <authorList>
            <consortium name="The Broad Institute Genomics Platform"/>
            <person name="Russ C."/>
            <person name="Tyler B."/>
            <person name="Panabieres F."/>
            <person name="Shan W."/>
            <person name="Tripathy S."/>
            <person name="Grunwald N."/>
            <person name="Machado M."/>
            <person name="Johnson C.S."/>
            <person name="Arredondo F."/>
            <person name="Hong C."/>
            <person name="Coffey M."/>
            <person name="Young S.K."/>
            <person name="Zeng Q."/>
            <person name="Gargeya S."/>
            <person name="Fitzgerald M."/>
            <person name="Abouelleil A."/>
            <person name="Alvarado L."/>
            <person name="Chapman S.B."/>
            <person name="Gainer-Dewar J."/>
            <person name="Goldberg J."/>
            <person name="Griggs A."/>
            <person name="Gujja S."/>
            <person name="Hansen M."/>
            <person name="Howarth C."/>
            <person name="Imamovic A."/>
            <person name="Ireland A."/>
            <person name="Larimer J."/>
            <person name="McCowan C."/>
            <person name="Murphy C."/>
            <person name="Pearson M."/>
            <person name="Poon T.W."/>
            <person name="Priest M."/>
            <person name="Roberts A."/>
            <person name="Saif S."/>
            <person name="Shea T."/>
            <person name="Sykes S."/>
            <person name="Wortman J."/>
            <person name="Nusbaum C."/>
            <person name="Birren B."/>
        </authorList>
    </citation>
    <scope>NUCLEOTIDE SEQUENCE [LARGE SCALE GENOMIC DNA]</scope>
    <source>
        <strain evidence="2 3">P1569</strain>
    </source>
</reference>
<dbReference type="EMBL" id="ANIZ01002811">
    <property type="protein sequence ID" value="ETI38124.1"/>
    <property type="molecule type" value="Genomic_DNA"/>
</dbReference>
<name>V9EG19_PHYNI</name>
<organism evidence="2 3">
    <name type="scientific">Phytophthora nicotianae P1569</name>
    <dbReference type="NCBI Taxonomy" id="1317065"/>
    <lineage>
        <taxon>Eukaryota</taxon>
        <taxon>Sar</taxon>
        <taxon>Stramenopiles</taxon>
        <taxon>Oomycota</taxon>
        <taxon>Peronosporomycetes</taxon>
        <taxon>Peronosporales</taxon>
        <taxon>Peronosporaceae</taxon>
        <taxon>Phytophthora</taxon>
    </lineage>
</organism>
<evidence type="ECO:0000256" key="1">
    <source>
        <dbReference type="SAM" id="MobiDB-lite"/>
    </source>
</evidence>
<proteinExistence type="predicted"/>
<keyword evidence="3" id="KW-1185">Reference proteome</keyword>
<dbReference type="AlphaFoldDB" id="V9EG19"/>
<accession>V9EG19</accession>
<feature type="region of interest" description="Disordered" evidence="1">
    <location>
        <begin position="27"/>
        <end position="52"/>
    </location>
</feature>
<evidence type="ECO:0000313" key="3">
    <source>
        <dbReference type="Proteomes" id="UP000018721"/>
    </source>
</evidence>